<keyword evidence="5" id="KW-0862">Zinc</keyword>
<dbReference type="GO" id="GO:0016020">
    <property type="term" value="C:membrane"/>
    <property type="evidence" value="ECO:0007669"/>
    <property type="project" value="TreeGrafter"/>
</dbReference>
<evidence type="ECO:0000256" key="1">
    <source>
        <dbReference type="ARBA" id="ARBA00001947"/>
    </source>
</evidence>
<dbReference type="Pfam" id="PF01435">
    <property type="entry name" value="Peptidase_M48"/>
    <property type="match status" value="1"/>
</dbReference>
<gene>
    <name evidence="9" type="ORF">GCM10011529_26190</name>
</gene>
<feature type="signal peptide" evidence="7">
    <location>
        <begin position="1"/>
        <end position="25"/>
    </location>
</feature>
<feature type="domain" description="LysM" evidence="8">
    <location>
        <begin position="423"/>
        <end position="470"/>
    </location>
</feature>
<dbReference type="InterPro" id="IPR051156">
    <property type="entry name" value="Mito/Outer_Membr_Metalloprot"/>
</dbReference>
<comment type="caution">
    <text evidence="9">The sequence shown here is derived from an EMBL/GenBank/DDBJ whole genome shotgun (WGS) entry which is preliminary data.</text>
</comment>
<dbReference type="EMBL" id="BMJM01000010">
    <property type="protein sequence ID" value="GGE18513.1"/>
    <property type="molecule type" value="Genomic_DNA"/>
</dbReference>
<evidence type="ECO:0000256" key="2">
    <source>
        <dbReference type="ARBA" id="ARBA00022670"/>
    </source>
</evidence>
<dbReference type="AlphaFoldDB" id="A0A917EA52"/>
<keyword evidence="3" id="KW-0479">Metal-binding</keyword>
<dbReference type="GO" id="GO:0046872">
    <property type="term" value="F:metal ion binding"/>
    <property type="evidence" value="ECO:0007669"/>
    <property type="project" value="UniProtKB-KW"/>
</dbReference>
<dbReference type="PROSITE" id="PS51782">
    <property type="entry name" value="LYSM"/>
    <property type="match status" value="1"/>
</dbReference>
<dbReference type="GO" id="GO:0051603">
    <property type="term" value="P:proteolysis involved in protein catabolic process"/>
    <property type="evidence" value="ECO:0007669"/>
    <property type="project" value="TreeGrafter"/>
</dbReference>
<keyword evidence="6 9" id="KW-0482">Metalloprotease</keyword>
<feature type="chain" id="PRO_5037365919" evidence="7">
    <location>
        <begin position="26"/>
        <end position="474"/>
    </location>
</feature>
<evidence type="ECO:0000256" key="4">
    <source>
        <dbReference type="ARBA" id="ARBA00022801"/>
    </source>
</evidence>
<name>A0A917EA52_9SPHN</name>
<evidence type="ECO:0000256" key="6">
    <source>
        <dbReference type="ARBA" id="ARBA00023049"/>
    </source>
</evidence>
<dbReference type="GO" id="GO:0004222">
    <property type="term" value="F:metalloendopeptidase activity"/>
    <property type="evidence" value="ECO:0007669"/>
    <property type="project" value="InterPro"/>
</dbReference>
<dbReference type="Pfam" id="PF01476">
    <property type="entry name" value="LysM"/>
    <property type="match status" value="1"/>
</dbReference>
<sequence>MHPITPHIALLLAATAAIFAVGASAQAPGFSAAERAEGAKVNPQLIAEFGGVYPGPQSAYVRAVGQRIAAQSGLAANPRDYTVTLLNSNVNNAFAIPGGYVYVSRQLVALMNDEAELAFVLGHEIGHVAAQHGRKRERASGLASVLAGLAGAISGSNIVGSLAGAGAQAYTLGYSRDQEREADSLGVRYLSRAGYDPFASGDILAELGAQTSLEARLAGRNDKQVGWLSTHPANAERVARIRREAAKVATTGQRATNRDAFLNAIDGMAYDDDPAQGIIEGRSFRHGPLGIAFDAPAGFTMQNSPAAVIGIKPGAGQFQFAGGTAPDIESYSAKVWQAAGATAPQPRATTVNGIEARVSQAHVESRNGTVDATLAVYRWGPDRYYHLLMLAPGGSAATFEPMVTSVRRLTPVQAGAIRGRRVDVVTVKPGDTIASMAARMAYADNQVARFTILNGLEADDRLQPGTRVKLIVRG</sequence>
<dbReference type="Proteomes" id="UP000635071">
    <property type="component" value="Unassembled WGS sequence"/>
</dbReference>
<evidence type="ECO:0000313" key="10">
    <source>
        <dbReference type="Proteomes" id="UP000635071"/>
    </source>
</evidence>
<dbReference type="RefSeq" id="WP_243450758.1">
    <property type="nucleotide sequence ID" value="NZ_BMJM01000010.1"/>
</dbReference>
<protein>
    <submittedName>
        <fullName evidence="9">Metalloprotease</fullName>
    </submittedName>
</protein>
<dbReference type="InterPro" id="IPR018392">
    <property type="entry name" value="LysM"/>
</dbReference>
<keyword evidence="7" id="KW-0732">Signal</keyword>
<proteinExistence type="predicted"/>
<reference evidence="9" key="2">
    <citation type="submission" date="2020-09" db="EMBL/GenBank/DDBJ databases">
        <authorList>
            <person name="Sun Q."/>
            <person name="Zhou Y."/>
        </authorList>
    </citation>
    <scope>NUCLEOTIDE SEQUENCE</scope>
    <source>
        <strain evidence="9">CGMCC 1.15519</strain>
    </source>
</reference>
<comment type="cofactor">
    <cofactor evidence="1">
        <name>Zn(2+)</name>
        <dbReference type="ChEBI" id="CHEBI:29105"/>
    </cofactor>
</comment>
<keyword evidence="2" id="KW-0645">Protease</keyword>
<dbReference type="CDD" id="cd00118">
    <property type="entry name" value="LysM"/>
    <property type="match status" value="1"/>
</dbReference>
<dbReference type="PANTHER" id="PTHR22726">
    <property type="entry name" value="METALLOENDOPEPTIDASE OMA1"/>
    <property type="match status" value="1"/>
</dbReference>
<dbReference type="InterPro" id="IPR001915">
    <property type="entry name" value="Peptidase_M48"/>
</dbReference>
<keyword evidence="4" id="KW-0378">Hydrolase</keyword>
<evidence type="ECO:0000256" key="3">
    <source>
        <dbReference type="ARBA" id="ARBA00022723"/>
    </source>
</evidence>
<evidence type="ECO:0000313" key="9">
    <source>
        <dbReference type="EMBL" id="GGE18513.1"/>
    </source>
</evidence>
<evidence type="ECO:0000256" key="7">
    <source>
        <dbReference type="SAM" id="SignalP"/>
    </source>
</evidence>
<accession>A0A917EA52</accession>
<reference evidence="9" key="1">
    <citation type="journal article" date="2014" name="Int. J. Syst. Evol. Microbiol.">
        <title>Complete genome sequence of Corynebacterium casei LMG S-19264T (=DSM 44701T), isolated from a smear-ripened cheese.</title>
        <authorList>
            <consortium name="US DOE Joint Genome Institute (JGI-PGF)"/>
            <person name="Walter F."/>
            <person name="Albersmeier A."/>
            <person name="Kalinowski J."/>
            <person name="Ruckert C."/>
        </authorList>
    </citation>
    <scope>NUCLEOTIDE SEQUENCE</scope>
    <source>
        <strain evidence="9">CGMCC 1.15519</strain>
    </source>
</reference>
<evidence type="ECO:0000259" key="8">
    <source>
        <dbReference type="PROSITE" id="PS51782"/>
    </source>
</evidence>
<keyword evidence="10" id="KW-1185">Reference proteome</keyword>
<organism evidence="9 10">
    <name type="scientific">Sandarakinorhabdus glacialis</name>
    <dbReference type="NCBI Taxonomy" id="1614636"/>
    <lineage>
        <taxon>Bacteria</taxon>
        <taxon>Pseudomonadati</taxon>
        <taxon>Pseudomonadota</taxon>
        <taxon>Alphaproteobacteria</taxon>
        <taxon>Sphingomonadales</taxon>
        <taxon>Sphingosinicellaceae</taxon>
        <taxon>Sandarakinorhabdus</taxon>
    </lineage>
</organism>
<evidence type="ECO:0000256" key="5">
    <source>
        <dbReference type="ARBA" id="ARBA00022833"/>
    </source>
</evidence>
<dbReference type="Gene3D" id="3.30.2010.10">
    <property type="entry name" value="Metalloproteases ('zincins'), catalytic domain"/>
    <property type="match status" value="1"/>
</dbReference>
<dbReference type="PANTHER" id="PTHR22726:SF24">
    <property type="entry name" value="M48 FAMILY METALLOPEPTIDASE"/>
    <property type="match status" value="1"/>
</dbReference>